<evidence type="ECO:0000313" key="1">
    <source>
        <dbReference type="EMBL" id="MFC2970898.1"/>
    </source>
</evidence>
<dbReference type="EMBL" id="JBHRSJ010000001">
    <property type="protein sequence ID" value="MFC2970898.1"/>
    <property type="molecule type" value="Genomic_DNA"/>
</dbReference>
<accession>A0ABV7AN52</accession>
<dbReference type="RefSeq" id="WP_377812464.1">
    <property type="nucleotide sequence ID" value="NZ_JBHRSJ010000001.1"/>
</dbReference>
<dbReference type="Proteomes" id="UP001595457">
    <property type="component" value="Unassembled WGS sequence"/>
</dbReference>
<gene>
    <name evidence="1" type="ORF">ACFOJE_01540</name>
</gene>
<sequence length="302" mass="33131">MVKKATMPAKALADYILMPRTLTAENGAKALLSGEFTILHTATCTACSFDEPQEDCEVCAGEVEYTEIIPVDWSTIKDIYATAVDGLAALPAAEQQETVKLNRADAEVIASFFETGGSIRLVDAGYRIAHQLRAQLAEVVAPAQEAQEPEQQPVATIQLPDPSDERDGPWFSREDLNRLGYLPAGTKLYTAPVAQTCHRPELSQASADVLAERRRQVEAEGFAPECDDQYRVGELATAAGCYLLFSDAYPNEGQPPAGWPWADSWWKPTTYRQNQIKAGALILAEIERLDRASLWIDQEAGQ</sequence>
<evidence type="ECO:0000313" key="2">
    <source>
        <dbReference type="Proteomes" id="UP001595457"/>
    </source>
</evidence>
<protein>
    <submittedName>
        <fullName evidence="1">Uncharacterized protein</fullName>
    </submittedName>
</protein>
<reference evidence="2" key="1">
    <citation type="journal article" date="2019" name="Int. J. Syst. Evol. Microbiol.">
        <title>The Global Catalogue of Microorganisms (GCM) 10K type strain sequencing project: providing services to taxonomists for standard genome sequencing and annotation.</title>
        <authorList>
            <consortium name="The Broad Institute Genomics Platform"/>
            <consortium name="The Broad Institute Genome Sequencing Center for Infectious Disease"/>
            <person name="Wu L."/>
            <person name="Ma J."/>
        </authorList>
    </citation>
    <scope>NUCLEOTIDE SEQUENCE [LARGE SCALE GENOMIC DNA]</scope>
    <source>
        <strain evidence="2">KCTC 62195</strain>
    </source>
</reference>
<keyword evidence="2" id="KW-1185">Reference proteome</keyword>
<comment type="caution">
    <text evidence="1">The sequence shown here is derived from an EMBL/GenBank/DDBJ whole genome shotgun (WGS) entry which is preliminary data.</text>
</comment>
<organism evidence="1 2">
    <name type="scientific">Azotobacter bryophylli</name>
    <dbReference type="NCBI Taxonomy" id="1986537"/>
    <lineage>
        <taxon>Bacteria</taxon>
        <taxon>Pseudomonadati</taxon>
        <taxon>Pseudomonadota</taxon>
        <taxon>Gammaproteobacteria</taxon>
        <taxon>Pseudomonadales</taxon>
        <taxon>Pseudomonadaceae</taxon>
        <taxon>Azotobacter</taxon>
    </lineage>
</organism>
<name>A0ABV7AN52_9GAMM</name>
<proteinExistence type="predicted"/>